<keyword evidence="2" id="KW-0812">Transmembrane</keyword>
<feature type="transmembrane region" description="Helical" evidence="2">
    <location>
        <begin position="384"/>
        <end position="406"/>
    </location>
</feature>
<feature type="transmembrane region" description="Helical" evidence="2">
    <location>
        <begin position="234"/>
        <end position="254"/>
    </location>
</feature>
<dbReference type="GO" id="GO:0022857">
    <property type="term" value="F:transmembrane transporter activity"/>
    <property type="evidence" value="ECO:0007669"/>
    <property type="project" value="InterPro"/>
</dbReference>
<feature type="domain" description="Major facilitator superfamily (MFS) profile" evidence="3">
    <location>
        <begin position="17"/>
        <end position="410"/>
    </location>
</feature>
<dbReference type="InterPro" id="IPR011701">
    <property type="entry name" value="MFS"/>
</dbReference>
<evidence type="ECO:0000259" key="3">
    <source>
        <dbReference type="PROSITE" id="PS50850"/>
    </source>
</evidence>
<feature type="transmembrane region" description="Helical" evidence="2">
    <location>
        <begin position="53"/>
        <end position="72"/>
    </location>
</feature>
<sequence>MNVNPNLPTPRIFYGWFVVAAAFAVGFVGFGSAYTFGAFADALQHQFAASRGAISLVFSLAGFLYFGLGVITGPLADRWGAKRLAVIGMLLIGTGLTLAGLAQSLLQVELSYGLGVGLGIGCAYVPALGAVQRWFSRRRGFASGLAVSGIGAGTLIVPPFAALLIHDFGWRNAYFVLGVLAAIMGSGMALLIVNDPHERKLHPDGDLPSSQHADETVPAGLSVREAVRSRTFKGLYAACMVCSFALFVPFVHLVPYALDHGIRQSAAVFLLSAIGIGSTAGRFMLGGAADRMGRQRALLTTLMAMAITLCSWVAAHNFWQIALFAFVYGVFYGGFVALLPALTTDYFGRRNVGGIIGILYTSVAFGTLAGPSAVGYIFDLSHSYTLPILVGAVLDIVAAIIVLTTVKPVVPTFGSGLTACQRIAGQGNGTSVDRNGCPRNSGWRSNSTDA</sequence>
<feature type="transmembrane region" description="Helical" evidence="2">
    <location>
        <begin position="84"/>
        <end position="106"/>
    </location>
</feature>
<feature type="transmembrane region" description="Helical" evidence="2">
    <location>
        <begin position="112"/>
        <end position="131"/>
    </location>
</feature>
<dbReference type="PANTHER" id="PTHR11360:SF284">
    <property type="entry name" value="EG:103B4.3 PROTEIN-RELATED"/>
    <property type="match status" value="1"/>
</dbReference>
<evidence type="ECO:0000256" key="1">
    <source>
        <dbReference type="SAM" id="MobiDB-lite"/>
    </source>
</evidence>
<dbReference type="InterPro" id="IPR036259">
    <property type="entry name" value="MFS_trans_sf"/>
</dbReference>
<protein>
    <submittedName>
        <fullName evidence="4">Putative MFS-type transporter YhjX</fullName>
    </submittedName>
</protein>
<feature type="transmembrane region" description="Helical" evidence="2">
    <location>
        <begin position="266"/>
        <end position="285"/>
    </location>
</feature>
<feature type="transmembrane region" description="Helical" evidence="2">
    <location>
        <begin position="321"/>
        <end position="342"/>
    </location>
</feature>
<dbReference type="Pfam" id="PF07690">
    <property type="entry name" value="MFS_1"/>
    <property type="match status" value="1"/>
</dbReference>
<dbReference type="EMBL" id="MLJW01000025">
    <property type="protein sequence ID" value="OIR09807.1"/>
    <property type="molecule type" value="Genomic_DNA"/>
</dbReference>
<dbReference type="PANTHER" id="PTHR11360">
    <property type="entry name" value="MONOCARBOXYLATE TRANSPORTER"/>
    <property type="match status" value="1"/>
</dbReference>
<dbReference type="AlphaFoldDB" id="A0A1J5SMV5"/>
<name>A0A1J5SMV5_9ZZZZ</name>
<proteinExistence type="predicted"/>
<evidence type="ECO:0000313" key="4">
    <source>
        <dbReference type="EMBL" id="OIR09807.1"/>
    </source>
</evidence>
<dbReference type="Gene3D" id="1.20.1250.20">
    <property type="entry name" value="MFS general substrate transporter like domains"/>
    <property type="match status" value="2"/>
</dbReference>
<feature type="transmembrane region" description="Helical" evidence="2">
    <location>
        <begin position="172"/>
        <end position="193"/>
    </location>
</feature>
<feature type="transmembrane region" description="Helical" evidence="2">
    <location>
        <begin position="143"/>
        <end position="166"/>
    </location>
</feature>
<dbReference type="SUPFAM" id="SSF103473">
    <property type="entry name" value="MFS general substrate transporter"/>
    <property type="match status" value="1"/>
</dbReference>
<organism evidence="4">
    <name type="scientific">mine drainage metagenome</name>
    <dbReference type="NCBI Taxonomy" id="410659"/>
    <lineage>
        <taxon>unclassified sequences</taxon>
        <taxon>metagenomes</taxon>
        <taxon>ecological metagenomes</taxon>
    </lineage>
</organism>
<dbReference type="InterPro" id="IPR050327">
    <property type="entry name" value="Proton-linked_MCT"/>
</dbReference>
<dbReference type="InterPro" id="IPR020846">
    <property type="entry name" value="MFS_dom"/>
</dbReference>
<feature type="region of interest" description="Disordered" evidence="1">
    <location>
        <begin position="428"/>
        <end position="450"/>
    </location>
</feature>
<gene>
    <name evidence="4" type="primary">yhjX_3</name>
    <name evidence="4" type="ORF">GALL_82130</name>
</gene>
<keyword evidence="2" id="KW-0472">Membrane</keyword>
<feature type="transmembrane region" description="Helical" evidence="2">
    <location>
        <begin position="12"/>
        <end position="33"/>
    </location>
</feature>
<reference evidence="4" key="1">
    <citation type="submission" date="2016-10" db="EMBL/GenBank/DDBJ databases">
        <title>Sequence of Gallionella enrichment culture.</title>
        <authorList>
            <person name="Poehlein A."/>
            <person name="Muehling M."/>
            <person name="Daniel R."/>
        </authorList>
    </citation>
    <scope>NUCLEOTIDE SEQUENCE</scope>
</reference>
<accession>A0A1J5SMV5</accession>
<dbReference type="PROSITE" id="PS50850">
    <property type="entry name" value="MFS"/>
    <property type="match status" value="1"/>
</dbReference>
<feature type="transmembrane region" description="Helical" evidence="2">
    <location>
        <begin position="297"/>
        <end position="315"/>
    </location>
</feature>
<feature type="transmembrane region" description="Helical" evidence="2">
    <location>
        <begin position="354"/>
        <end position="378"/>
    </location>
</feature>
<keyword evidence="2" id="KW-1133">Transmembrane helix</keyword>
<evidence type="ECO:0000256" key="2">
    <source>
        <dbReference type="SAM" id="Phobius"/>
    </source>
</evidence>
<comment type="caution">
    <text evidence="4">The sequence shown here is derived from an EMBL/GenBank/DDBJ whole genome shotgun (WGS) entry which is preliminary data.</text>
</comment>